<dbReference type="Gene3D" id="3.40.50.10610">
    <property type="entry name" value="ABC-type transport auxiliary lipoprotein component"/>
    <property type="match status" value="1"/>
</dbReference>
<proteinExistence type="predicted"/>
<dbReference type="RefSeq" id="WP_113875000.1">
    <property type="nucleotide sequence ID" value="NZ_QNRF01000006.1"/>
</dbReference>
<name>A0A366CXG2_9GAMM</name>
<dbReference type="PROSITE" id="PS51257">
    <property type="entry name" value="PROKAR_LIPOPROTEIN"/>
    <property type="match status" value="1"/>
</dbReference>
<evidence type="ECO:0000256" key="1">
    <source>
        <dbReference type="SAM" id="SignalP"/>
    </source>
</evidence>
<dbReference type="InterPro" id="IPR005586">
    <property type="entry name" value="ABC_trans_aux"/>
</dbReference>
<feature type="chain" id="PRO_5016587329" description="ABC-type transport auxiliary lipoprotein component domain-containing protein" evidence="1">
    <location>
        <begin position="20"/>
        <end position="197"/>
    </location>
</feature>
<dbReference type="SUPFAM" id="SSF159594">
    <property type="entry name" value="XCC0632-like"/>
    <property type="match status" value="1"/>
</dbReference>
<keyword evidence="1" id="KW-0732">Signal</keyword>
<dbReference type="EMBL" id="QNRF01000006">
    <property type="protein sequence ID" value="RBO82336.1"/>
    <property type="molecule type" value="Genomic_DNA"/>
</dbReference>
<evidence type="ECO:0000313" key="4">
    <source>
        <dbReference type="Proteomes" id="UP000252086"/>
    </source>
</evidence>
<reference evidence="3 4" key="1">
    <citation type="submission" date="2018-06" db="EMBL/GenBank/DDBJ databases">
        <title>Genomic Encyclopedia of Type Strains, Phase III (KMG-III): the genomes of soil and plant-associated and newly described type strains.</title>
        <authorList>
            <person name="Whitman W."/>
        </authorList>
    </citation>
    <scope>NUCLEOTIDE SEQUENCE [LARGE SCALE GENOMIC DNA]</scope>
    <source>
        <strain evidence="3 4">CECT 7732</strain>
    </source>
</reference>
<protein>
    <recommendedName>
        <fullName evidence="2">ABC-type transport auxiliary lipoprotein component domain-containing protein</fullName>
    </recommendedName>
</protein>
<evidence type="ECO:0000313" key="3">
    <source>
        <dbReference type="EMBL" id="RBO82336.1"/>
    </source>
</evidence>
<dbReference type="OrthoDB" id="5600407at2"/>
<gene>
    <name evidence="3" type="ORF">DFP76_106164</name>
</gene>
<dbReference type="Proteomes" id="UP000252086">
    <property type="component" value="Unassembled WGS sequence"/>
</dbReference>
<organism evidence="3 4">
    <name type="scientific">Marinomonas aquiplantarum</name>
    <dbReference type="NCBI Taxonomy" id="491951"/>
    <lineage>
        <taxon>Bacteria</taxon>
        <taxon>Pseudomonadati</taxon>
        <taxon>Pseudomonadota</taxon>
        <taxon>Gammaproteobacteria</taxon>
        <taxon>Oceanospirillales</taxon>
        <taxon>Oceanospirillaceae</taxon>
        <taxon>Marinomonas</taxon>
    </lineage>
</organism>
<dbReference type="Pfam" id="PF03886">
    <property type="entry name" value="ABC_trans_aux"/>
    <property type="match status" value="1"/>
</dbReference>
<sequence length="197" mass="21932">MFVRMMVLSLITSVLVGCASPTPPSYEYLLVDSSSDKVSAIATAPMQIQMMPVEVANYLSGNEIVLVSKTGAVHRSQSHLWAEPLAPQLTRLTQQRLEKSLKNIAWYARQRLPSYAIAQLNIEVDRFYADLQGGVNITGRWQLRSAEGEILKTQVFDVTDYLRSDGYSALTQTLASNWINQIVEPMAKQIAEALNTP</sequence>
<accession>A0A366CXG2</accession>
<comment type="caution">
    <text evidence="3">The sequence shown here is derived from an EMBL/GenBank/DDBJ whole genome shotgun (WGS) entry which is preliminary data.</text>
</comment>
<dbReference type="AlphaFoldDB" id="A0A366CXG2"/>
<evidence type="ECO:0000259" key="2">
    <source>
        <dbReference type="Pfam" id="PF03886"/>
    </source>
</evidence>
<feature type="domain" description="ABC-type transport auxiliary lipoprotein component" evidence="2">
    <location>
        <begin position="28"/>
        <end position="178"/>
    </location>
</feature>
<feature type="signal peptide" evidence="1">
    <location>
        <begin position="1"/>
        <end position="19"/>
    </location>
</feature>
<keyword evidence="4" id="KW-1185">Reference proteome</keyword>